<keyword evidence="3" id="KW-1185">Reference proteome</keyword>
<dbReference type="EMBL" id="AVOT02005213">
    <property type="protein sequence ID" value="MBW0478503.1"/>
    <property type="molecule type" value="Genomic_DNA"/>
</dbReference>
<reference evidence="2" key="1">
    <citation type="submission" date="2021-03" db="EMBL/GenBank/DDBJ databases">
        <title>Draft genome sequence of rust myrtle Austropuccinia psidii MF-1, a brazilian biotype.</title>
        <authorList>
            <person name="Quecine M.C."/>
            <person name="Pachon D.M.R."/>
            <person name="Bonatelli M.L."/>
            <person name="Correr F.H."/>
            <person name="Franceschini L.M."/>
            <person name="Leite T.F."/>
            <person name="Margarido G.R.A."/>
            <person name="Almeida C.A."/>
            <person name="Ferrarezi J.A."/>
            <person name="Labate C.A."/>
        </authorList>
    </citation>
    <scope>NUCLEOTIDE SEQUENCE</scope>
    <source>
        <strain evidence="2">MF-1</strain>
    </source>
</reference>
<dbReference type="AlphaFoldDB" id="A0A9Q3C7I8"/>
<name>A0A9Q3C7I8_9BASI</name>
<gene>
    <name evidence="2" type="ORF">O181_018218</name>
</gene>
<dbReference type="OrthoDB" id="422839at2759"/>
<evidence type="ECO:0000313" key="3">
    <source>
        <dbReference type="Proteomes" id="UP000765509"/>
    </source>
</evidence>
<proteinExistence type="predicted"/>
<evidence type="ECO:0000313" key="2">
    <source>
        <dbReference type="EMBL" id="MBW0478503.1"/>
    </source>
</evidence>
<feature type="domain" description="Reverse transcriptase Ty1/copia-type" evidence="1">
    <location>
        <begin position="25"/>
        <end position="188"/>
    </location>
</feature>
<dbReference type="Pfam" id="PF07727">
    <property type="entry name" value="RVT_2"/>
    <property type="match status" value="1"/>
</dbReference>
<dbReference type="Proteomes" id="UP000765509">
    <property type="component" value="Unassembled WGS sequence"/>
</dbReference>
<protein>
    <recommendedName>
        <fullName evidence="1">Reverse transcriptase Ty1/copia-type domain-containing protein</fullName>
    </recommendedName>
</protein>
<accession>A0A9Q3C7I8</accession>
<evidence type="ECO:0000259" key="1">
    <source>
        <dbReference type="Pfam" id="PF07727"/>
    </source>
</evidence>
<dbReference type="InterPro" id="IPR013103">
    <property type="entry name" value="RVT_2"/>
</dbReference>
<sequence length="216" mass="25169">MRARFPPKRGNRLWRRLLTHRKINLTMTPAYPLPLEQMDVKCAFLNGRPNKDLYILRPDGYTKHQSSNYFLLKRSLYSLNQSPQCWHKELKNALTSIGLSTAQSDPCLYYSTNQDKPMWLFVHVDNLIFGGSWNNEFKTKINNIFEMEDLGKMKFSLGIRITQHSNYISLIQDKLINNILEKFNVINPLLTSSPLPGNCKSFRDFPAQDIIHPFSC</sequence>
<comment type="caution">
    <text evidence="2">The sequence shown here is derived from an EMBL/GenBank/DDBJ whole genome shotgun (WGS) entry which is preliminary data.</text>
</comment>
<organism evidence="2 3">
    <name type="scientific">Austropuccinia psidii MF-1</name>
    <dbReference type="NCBI Taxonomy" id="1389203"/>
    <lineage>
        <taxon>Eukaryota</taxon>
        <taxon>Fungi</taxon>
        <taxon>Dikarya</taxon>
        <taxon>Basidiomycota</taxon>
        <taxon>Pucciniomycotina</taxon>
        <taxon>Pucciniomycetes</taxon>
        <taxon>Pucciniales</taxon>
        <taxon>Sphaerophragmiaceae</taxon>
        <taxon>Austropuccinia</taxon>
    </lineage>
</organism>